<dbReference type="GO" id="GO:0005576">
    <property type="term" value="C:extracellular region"/>
    <property type="evidence" value="ECO:0007669"/>
    <property type="project" value="UniProtKB-SubCell"/>
</dbReference>
<dbReference type="EMBL" id="LNYI01000033">
    <property type="protein sequence ID" value="KTD20931.1"/>
    <property type="molecule type" value="Genomic_DNA"/>
</dbReference>
<evidence type="ECO:0000313" key="5">
    <source>
        <dbReference type="EMBL" id="KTD20931.1"/>
    </source>
</evidence>
<gene>
    <name evidence="5" type="ORF">Llan_1661</name>
</gene>
<keyword evidence="3 4" id="KW-0732">Signal</keyword>
<feature type="chain" id="PRO_5006914905" evidence="4">
    <location>
        <begin position="25"/>
        <end position="139"/>
    </location>
</feature>
<evidence type="ECO:0000256" key="2">
    <source>
        <dbReference type="ARBA" id="ARBA00022525"/>
    </source>
</evidence>
<dbReference type="Proteomes" id="UP000054869">
    <property type="component" value="Unassembled WGS sequence"/>
</dbReference>
<keyword evidence="2" id="KW-0964">Secreted</keyword>
<evidence type="ECO:0000256" key="4">
    <source>
        <dbReference type="SAM" id="SignalP"/>
    </source>
</evidence>
<dbReference type="PATRIC" id="fig|45067.4.peg.1740"/>
<dbReference type="Gene3D" id="2.40.128.30">
    <property type="entry name" value="Avidin-like"/>
    <property type="match status" value="1"/>
</dbReference>
<dbReference type="Pfam" id="PF01382">
    <property type="entry name" value="Avidin"/>
    <property type="match status" value="1"/>
</dbReference>
<dbReference type="STRING" id="45067.Llan_1661"/>
<accession>A0A0W0VLG9</accession>
<protein>
    <submittedName>
        <fullName evidence="5">Avidin family protein</fullName>
    </submittedName>
</protein>
<dbReference type="PANTHER" id="PTHR34399">
    <property type="entry name" value="AVIDIN-RELATED"/>
    <property type="match status" value="1"/>
</dbReference>
<reference evidence="5 6" key="1">
    <citation type="submission" date="2015-11" db="EMBL/GenBank/DDBJ databases">
        <title>Genomic analysis of 38 Legionella species identifies large and diverse effector repertoires.</title>
        <authorList>
            <person name="Burstein D."/>
            <person name="Amaro F."/>
            <person name="Zusman T."/>
            <person name="Lifshitz Z."/>
            <person name="Cohen O."/>
            <person name="Gilbert J.A."/>
            <person name="Pupko T."/>
            <person name="Shuman H.A."/>
            <person name="Segal G."/>
        </authorList>
    </citation>
    <scope>NUCLEOTIDE SEQUENCE [LARGE SCALE GENOMIC DNA]</scope>
    <source>
        <strain evidence="5 6">ATCC 49751</strain>
    </source>
</reference>
<name>A0A0W0VLG9_9GAMM</name>
<dbReference type="OrthoDB" id="5637373at2"/>
<dbReference type="GO" id="GO:0009374">
    <property type="term" value="F:biotin binding"/>
    <property type="evidence" value="ECO:0007669"/>
    <property type="project" value="InterPro"/>
</dbReference>
<dbReference type="SUPFAM" id="SSF50876">
    <property type="entry name" value="Avidin/streptavidin"/>
    <property type="match status" value="1"/>
</dbReference>
<comment type="subcellular location">
    <subcellularLocation>
        <location evidence="1">Secreted</location>
    </subcellularLocation>
</comment>
<dbReference type="InterPro" id="IPR036896">
    <property type="entry name" value="Avidin-like_sf"/>
</dbReference>
<evidence type="ECO:0000256" key="3">
    <source>
        <dbReference type="ARBA" id="ARBA00022729"/>
    </source>
</evidence>
<dbReference type="InterPro" id="IPR005468">
    <property type="entry name" value="Avidin/str"/>
</dbReference>
<evidence type="ECO:0000313" key="6">
    <source>
        <dbReference type="Proteomes" id="UP000054869"/>
    </source>
</evidence>
<dbReference type="InterPro" id="IPR051764">
    <property type="entry name" value="Avidin/Streptavidin-rel"/>
</dbReference>
<feature type="signal peptide" evidence="4">
    <location>
        <begin position="1"/>
        <end position="24"/>
    </location>
</feature>
<comment type="caution">
    <text evidence="5">The sequence shown here is derived from an EMBL/GenBank/DDBJ whole genome shotgun (WGS) entry which is preliminary data.</text>
</comment>
<dbReference type="RefSeq" id="WP_028372330.1">
    <property type="nucleotide sequence ID" value="NZ_CAAAJD010000002.1"/>
</dbReference>
<organism evidence="5 6">
    <name type="scientific">Legionella lansingensis</name>
    <dbReference type="NCBI Taxonomy" id="45067"/>
    <lineage>
        <taxon>Bacteria</taxon>
        <taxon>Pseudomonadati</taxon>
        <taxon>Pseudomonadota</taxon>
        <taxon>Gammaproteobacteria</taxon>
        <taxon>Legionellales</taxon>
        <taxon>Legionellaceae</taxon>
        <taxon>Legionella</taxon>
    </lineage>
</organism>
<proteinExistence type="predicted"/>
<sequence>MGVRTVSRYLALGGLIVLSQSGLAAEDKMVFKNEKGSVLELVKSQEGALTGSFTTAVASKECQQAVGQKRPIVGYLTGNAFTISIDYPDCGSALSIIGNLSQDNKTLDTTWVVAHQAPATRKDLSARFIGHNTYTRVTM</sequence>
<evidence type="ECO:0000256" key="1">
    <source>
        <dbReference type="ARBA" id="ARBA00004613"/>
    </source>
</evidence>
<dbReference type="AlphaFoldDB" id="A0A0W0VLG9"/>
<dbReference type="PROSITE" id="PS51326">
    <property type="entry name" value="AVIDIN_2"/>
    <property type="match status" value="1"/>
</dbReference>
<dbReference type="eggNOG" id="ENOG5031EA4">
    <property type="taxonomic scope" value="Bacteria"/>
</dbReference>
<keyword evidence="6" id="KW-1185">Reference proteome</keyword>